<organism evidence="2 3">
    <name type="scientific">Streptomyces albus (strain ATCC 21838 / DSM 41398 / FERM P-419 / JCM 4703 / NBRC 107858)</name>
    <dbReference type="NCBI Taxonomy" id="1081613"/>
    <lineage>
        <taxon>Bacteria</taxon>
        <taxon>Bacillati</taxon>
        <taxon>Actinomycetota</taxon>
        <taxon>Actinomycetes</taxon>
        <taxon>Kitasatosporales</taxon>
        <taxon>Streptomycetaceae</taxon>
        <taxon>Streptomyces</taxon>
    </lineage>
</organism>
<protein>
    <submittedName>
        <fullName evidence="2">Uncharacterized protein</fullName>
    </submittedName>
</protein>
<reference evidence="2 3" key="1">
    <citation type="submission" date="2015-01" db="EMBL/GenBank/DDBJ databases">
        <title>Enhanced salinomycin production by adjusting the supply of polyketide extender units in Streptomyce albus DSM 41398.</title>
        <authorList>
            <person name="Lu C."/>
        </authorList>
    </citation>
    <scope>NUCLEOTIDE SEQUENCE [LARGE SCALE GENOMIC DNA]</scope>
    <source>
        <strain evidence="3">ATCC 21838 / DSM 41398 / FERM P-419 / JCM 4703 / NBRC 107858</strain>
    </source>
</reference>
<evidence type="ECO:0000313" key="2">
    <source>
        <dbReference type="EMBL" id="AJE84756.1"/>
    </source>
</evidence>
<dbReference type="AlphaFoldDB" id="A0A0B5F1K0"/>
<name>A0A0B5F1K0_STRA4</name>
<gene>
    <name evidence="2" type="ORF">SLNWT_4380</name>
</gene>
<feature type="compositionally biased region" description="Basic residues" evidence="1">
    <location>
        <begin position="111"/>
        <end position="121"/>
    </location>
</feature>
<proteinExistence type="predicted"/>
<evidence type="ECO:0000256" key="1">
    <source>
        <dbReference type="SAM" id="MobiDB-lite"/>
    </source>
</evidence>
<dbReference type="Proteomes" id="UP000031523">
    <property type="component" value="Chromosome"/>
</dbReference>
<dbReference type="EMBL" id="CP010519">
    <property type="protein sequence ID" value="AJE84756.1"/>
    <property type="molecule type" value="Genomic_DNA"/>
</dbReference>
<evidence type="ECO:0000313" key="3">
    <source>
        <dbReference type="Proteomes" id="UP000031523"/>
    </source>
</evidence>
<sequence length="121" mass="12757">MDSQGPVPFCCLVRTCARQRGPVTSLPYLIIDAFLTGFGSERTTGRDPLADTASWALQLCAYGCSSALQAAANRAPSVVRAGRLDSSPLREGQQGQRCLHTPTPLPVASPARRRGAARGSS</sequence>
<keyword evidence="3" id="KW-1185">Reference proteome</keyword>
<dbReference type="KEGG" id="sals:SLNWT_4380"/>
<accession>A0A0B5F1K0</accession>
<feature type="region of interest" description="Disordered" evidence="1">
    <location>
        <begin position="83"/>
        <end position="121"/>
    </location>
</feature>